<proteinExistence type="predicted"/>
<feature type="transmembrane region" description="Helical" evidence="1">
    <location>
        <begin position="46"/>
        <end position="66"/>
    </location>
</feature>
<accession>A0AAW1HYQ6</accession>
<dbReference type="PANTHER" id="PTHR31963:SF17">
    <property type="entry name" value="PROTEIN, PUTATIVE (DUF3537)-RELATED"/>
    <property type="match status" value="1"/>
</dbReference>
<reference evidence="2" key="1">
    <citation type="submission" date="2024-03" db="EMBL/GenBank/DDBJ databases">
        <title>WGS assembly of Saponaria officinalis var. Norfolk2.</title>
        <authorList>
            <person name="Jenkins J."/>
            <person name="Shu S."/>
            <person name="Grimwood J."/>
            <person name="Barry K."/>
            <person name="Goodstein D."/>
            <person name="Schmutz J."/>
            <person name="Leebens-Mack J."/>
            <person name="Osbourn A."/>
        </authorList>
    </citation>
    <scope>NUCLEOTIDE SEQUENCE [LARGE SCALE GENOMIC DNA]</scope>
    <source>
        <strain evidence="2">JIC</strain>
    </source>
</reference>
<evidence type="ECO:0000256" key="1">
    <source>
        <dbReference type="SAM" id="Phobius"/>
    </source>
</evidence>
<keyword evidence="1" id="KW-0812">Transmembrane</keyword>
<organism evidence="2 3">
    <name type="scientific">Saponaria officinalis</name>
    <name type="common">Common soapwort</name>
    <name type="synonym">Lychnis saponaria</name>
    <dbReference type="NCBI Taxonomy" id="3572"/>
    <lineage>
        <taxon>Eukaryota</taxon>
        <taxon>Viridiplantae</taxon>
        <taxon>Streptophyta</taxon>
        <taxon>Embryophyta</taxon>
        <taxon>Tracheophyta</taxon>
        <taxon>Spermatophyta</taxon>
        <taxon>Magnoliopsida</taxon>
        <taxon>eudicotyledons</taxon>
        <taxon>Gunneridae</taxon>
        <taxon>Pentapetalae</taxon>
        <taxon>Caryophyllales</taxon>
        <taxon>Caryophyllaceae</taxon>
        <taxon>Caryophylleae</taxon>
        <taxon>Saponaria</taxon>
    </lineage>
</organism>
<protein>
    <submittedName>
        <fullName evidence="2">Uncharacterized protein</fullName>
    </submittedName>
</protein>
<comment type="caution">
    <text evidence="2">The sequence shown here is derived from an EMBL/GenBank/DDBJ whole genome shotgun (WGS) entry which is preliminary data.</text>
</comment>
<evidence type="ECO:0000313" key="3">
    <source>
        <dbReference type="Proteomes" id="UP001443914"/>
    </source>
</evidence>
<gene>
    <name evidence="2" type="ORF">RND81_10G004900</name>
</gene>
<feature type="transmembrane region" description="Helical" evidence="1">
    <location>
        <begin position="245"/>
        <end position="267"/>
    </location>
</feature>
<keyword evidence="1" id="KW-0472">Membrane</keyword>
<feature type="transmembrane region" description="Helical" evidence="1">
    <location>
        <begin position="279"/>
        <end position="297"/>
    </location>
</feature>
<dbReference type="Pfam" id="PF12056">
    <property type="entry name" value="DUF3537"/>
    <property type="match status" value="1"/>
</dbReference>
<sequence>MNDQETQSFLSPKTQKNIYEDDELRSFRIFLKWACVDQSSPWKTTLSWSVFFLFCIGVPLISHFVISCSTCNDEDHKQPFDSIVELSLSSISGLSYLCLTHYVRKYGLRRFLFLDKLFQVSDQVRYGYTIQLQKSFKILCIFVLPCFIADTTYKIWWYATGGDKIPHFGSMILSHIIACLLEQCSWLYRSSIFFLACVLYRISCYLQILRLEDFALVFQVKTDVASVLSEHLRIRKTLRIISHRFRAFLLFMLLFVTASQLASLLVITKSDSKVDLYTAGEVALCSVTLVAGVCICLRSAAKITHRAQSITALASKWHVCATIDSFNSTDVIDPPTIIDTLSPQVSSQLFPFSATSESDDEDGDGEDDLDNAKMVPAIANTITYQRRQALVTYLENNKAGITVFGFMLDRTYLHTIFGVELSLVLWLLSKTVGIS</sequence>
<feature type="transmembrane region" description="Helical" evidence="1">
    <location>
        <begin position="138"/>
        <end position="159"/>
    </location>
</feature>
<dbReference type="PANTHER" id="PTHR31963">
    <property type="entry name" value="RAS GUANINE NUCLEOTIDE EXCHANGE FACTOR K"/>
    <property type="match status" value="1"/>
</dbReference>
<keyword evidence="1" id="KW-1133">Transmembrane helix</keyword>
<dbReference type="InterPro" id="IPR021924">
    <property type="entry name" value="DUF3537"/>
</dbReference>
<feature type="transmembrane region" description="Helical" evidence="1">
    <location>
        <begin position="165"/>
        <end position="181"/>
    </location>
</feature>
<keyword evidence="3" id="KW-1185">Reference proteome</keyword>
<name>A0AAW1HYQ6_SAPOF</name>
<evidence type="ECO:0000313" key="2">
    <source>
        <dbReference type="EMBL" id="KAK9681468.1"/>
    </source>
</evidence>
<dbReference type="EMBL" id="JBDFQZ010000010">
    <property type="protein sequence ID" value="KAK9681468.1"/>
    <property type="molecule type" value="Genomic_DNA"/>
</dbReference>
<dbReference type="Proteomes" id="UP001443914">
    <property type="component" value="Unassembled WGS sequence"/>
</dbReference>
<dbReference type="AlphaFoldDB" id="A0AAW1HYQ6"/>